<reference evidence="2 3" key="1">
    <citation type="submission" date="2018-01" db="EMBL/GenBank/DDBJ databases">
        <title>Complete genome sequence of Streptomyces lunaelactis MM109T, a Ferroverdin A producer isolated from cave moonmilk deposits.</title>
        <authorList>
            <person name="Naome A."/>
            <person name="Martinet L."/>
            <person name="Maciejewska M."/>
            <person name="Anderssen S."/>
            <person name="Adam D."/>
            <person name="Tenconi E."/>
            <person name="Deflandre B."/>
            <person name="Arguelles-Arias A."/>
            <person name="Calusinska M."/>
            <person name="Copieters W."/>
            <person name="Karim L."/>
            <person name="Hanikenne M."/>
            <person name="Baurain D."/>
            <person name="van Wezel G."/>
            <person name="Smargiasso N."/>
            <person name="de Pauw E."/>
            <person name="Delfosse P."/>
            <person name="Rigali S."/>
        </authorList>
    </citation>
    <scope>NUCLEOTIDE SEQUENCE [LARGE SCALE GENOMIC DNA]</scope>
    <source>
        <strain evidence="2 3">MM109</strain>
    </source>
</reference>
<protein>
    <submittedName>
        <fullName evidence="2">Uncharacterized protein</fullName>
    </submittedName>
</protein>
<feature type="transmembrane region" description="Helical" evidence="1">
    <location>
        <begin position="105"/>
        <end position="126"/>
    </location>
</feature>
<organism evidence="2 3">
    <name type="scientific">Streptomyces lunaelactis</name>
    <dbReference type="NCBI Taxonomy" id="1535768"/>
    <lineage>
        <taxon>Bacteria</taxon>
        <taxon>Bacillati</taxon>
        <taxon>Actinomycetota</taxon>
        <taxon>Actinomycetes</taxon>
        <taxon>Kitasatosporales</taxon>
        <taxon>Streptomycetaceae</taxon>
        <taxon>Streptomyces</taxon>
    </lineage>
</organism>
<name>A0A2R4SW95_9ACTN</name>
<proteinExistence type="predicted"/>
<evidence type="ECO:0000256" key="1">
    <source>
        <dbReference type="SAM" id="Phobius"/>
    </source>
</evidence>
<keyword evidence="1" id="KW-1133">Transmembrane helix</keyword>
<evidence type="ECO:0000313" key="2">
    <source>
        <dbReference type="EMBL" id="AVZ71146.1"/>
    </source>
</evidence>
<dbReference type="AlphaFoldDB" id="A0A2R4SW95"/>
<dbReference type="Proteomes" id="UP000244201">
    <property type="component" value="Chromosome"/>
</dbReference>
<keyword evidence="1" id="KW-0812">Transmembrane</keyword>
<gene>
    <name evidence="2" type="ORF">SLUN_01645</name>
</gene>
<accession>A0A2R4SW95</accession>
<dbReference type="OrthoDB" id="4150509at2"/>
<dbReference type="GeneID" id="55653986"/>
<keyword evidence="1" id="KW-0472">Membrane</keyword>
<feature type="transmembrane region" description="Helical" evidence="1">
    <location>
        <begin position="55"/>
        <end position="72"/>
    </location>
</feature>
<evidence type="ECO:0000313" key="3">
    <source>
        <dbReference type="Proteomes" id="UP000244201"/>
    </source>
</evidence>
<keyword evidence="3" id="KW-1185">Reference proteome</keyword>
<dbReference type="RefSeq" id="WP_108146840.1">
    <property type="nucleotide sequence ID" value="NZ_CP026304.1"/>
</dbReference>
<sequence>MTDDRRGDDVQVASHGEGAPAIGKVGKLFLSVFVGDPAEFIGNVKRWSGWNWPPFFLVITLGAVALIIAPGGPTDQFLWVYFAIGAAVVVAFCRVIGVGSRDSSAVWRALMTGGSLLLAVLGIVGMDHLADHGEVDVTGRTRISPATGTNGSGLRVVVNAPPERAQLRLVLTVADAVPGAQSCTPDTEMAVQLPNNANTLVADVTSGQPVEFPLGGLRDRIVVDVDLLTEDGCRMSVSVAEAALHD</sequence>
<feature type="transmembrane region" description="Helical" evidence="1">
    <location>
        <begin position="78"/>
        <end position="98"/>
    </location>
</feature>
<dbReference type="KEGG" id="slk:SLUN_01645"/>
<dbReference type="EMBL" id="CP026304">
    <property type="protein sequence ID" value="AVZ71146.1"/>
    <property type="molecule type" value="Genomic_DNA"/>
</dbReference>